<dbReference type="AlphaFoldDB" id="A0A917TKJ1"/>
<comment type="caution">
    <text evidence="1">The sequence shown here is derived from an EMBL/GenBank/DDBJ whole genome shotgun (WGS) entry which is preliminary data.</text>
</comment>
<proteinExistence type="predicted"/>
<keyword evidence="2" id="KW-1185">Reference proteome</keyword>
<accession>A0A917TKJ1</accession>
<organism evidence="1 2">
    <name type="scientific">Micromonospora sonchi</name>
    <dbReference type="NCBI Taxonomy" id="1763543"/>
    <lineage>
        <taxon>Bacteria</taxon>
        <taxon>Bacillati</taxon>
        <taxon>Actinomycetota</taxon>
        <taxon>Actinomycetes</taxon>
        <taxon>Micromonosporales</taxon>
        <taxon>Micromonosporaceae</taxon>
        <taxon>Micromonospora</taxon>
    </lineage>
</organism>
<name>A0A917TKJ1_9ACTN</name>
<evidence type="ECO:0000313" key="2">
    <source>
        <dbReference type="Proteomes" id="UP000608890"/>
    </source>
</evidence>
<dbReference type="RefSeq" id="WP_189040975.1">
    <property type="nucleotide sequence ID" value="NZ_BMNB01000003.1"/>
</dbReference>
<gene>
    <name evidence="1" type="ORF">GCM10011608_09280</name>
</gene>
<protein>
    <submittedName>
        <fullName evidence="1">Uncharacterized protein</fullName>
    </submittedName>
</protein>
<sequence length="132" mass="14415">MTITADTAAASAGFDLVQARRDTPNWPPLDGDRWADRHGDQWIAYIAEHGDTATLAFLNVGRDARCLARYALEKHGPLTLVAAGAERQRFERLPADARERYTAYLAAACWLCGPEGSTGVYCGTCDESEVQP</sequence>
<dbReference type="Proteomes" id="UP000608890">
    <property type="component" value="Unassembled WGS sequence"/>
</dbReference>
<dbReference type="EMBL" id="BMNB01000003">
    <property type="protein sequence ID" value="GGM26608.1"/>
    <property type="molecule type" value="Genomic_DNA"/>
</dbReference>
<reference evidence="1" key="2">
    <citation type="submission" date="2020-09" db="EMBL/GenBank/DDBJ databases">
        <authorList>
            <person name="Sun Q."/>
            <person name="Zhou Y."/>
        </authorList>
    </citation>
    <scope>NUCLEOTIDE SEQUENCE</scope>
    <source>
        <strain evidence="1">CGMCC 4.7312</strain>
    </source>
</reference>
<evidence type="ECO:0000313" key="1">
    <source>
        <dbReference type="EMBL" id="GGM26608.1"/>
    </source>
</evidence>
<reference evidence="1" key="1">
    <citation type="journal article" date="2014" name="Int. J. Syst. Evol. Microbiol.">
        <title>Complete genome sequence of Corynebacterium casei LMG S-19264T (=DSM 44701T), isolated from a smear-ripened cheese.</title>
        <authorList>
            <consortium name="US DOE Joint Genome Institute (JGI-PGF)"/>
            <person name="Walter F."/>
            <person name="Albersmeier A."/>
            <person name="Kalinowski J."/>
            <person name="Ruckert C."/>
        </authorList>
    </citation>
    <scope>NUCLEOTIDE SEQUENCE</scope>
    <source>
        <strain evidence="1">CGMCC 4.7312</strain>
    </source>
</reference>